<feature type="region of interest" description="Disordered" evidence="1">
    <location>
        <begin position="1"/>
        <end position="35"/>
    </location>
</feature>
<dbReference type="PANTHER" id="PTHR37852:SF1">
    <property type="entry name" value="HIG1 DOMAIN-CONTAINING PROTEIN"/>
    <property type="match status" value="1"/>
</dbReference>
<dbReference type="EMBL" id="MU004235">
    <property type="protein sequence ID" value="KAF2669150.1"/>
    <property type="molecule type" value="Genomic_DNA"/>
</dbReference>
<evidence type="ECO:0000256" key="1">
    <source>
        <dbReference type="SAM" id="MobiDB-lite"/>
    </source>
</evidence>
<keyword evidence="2" id="KW-1133">Transmembrane helix</keyword>
<evidence type="ECO:0008006" key="5">
    <source>
        <dbReference type="Google" id="ProtNLM"/>
    </source>
</evidence>
<sequence length="215" mass="23737">MAAPVPQSPPPEGYVLVGEADDHTFKPKEGPDHSQRLSLEPAGRIPAFLTFGFVFGGILGLANEYRRASLRFRAENAHRLPRSEKNWFFYHRAKSNYALAAAMPTGAKWGLRTSGMTLLFLLIEQGLDAARGGTSKDFLSSTAAGFAFGGVYSLWRRFDLRMSRRYMSLGAKGGLIMGLAQDLHGYAMGRHLFYVDYIKKIFGIAESSDTTDMTA</sequence>
<proteinExistence type="predicted"/>
<dbReference type="OrthoDB" id="5584028at2759"/>
<organism evidence="3 4">
    <name type="scientific">Microthyrium microscopicum</name>
    <dbReference type="NCBI Taxonomy" id="703497"/>
    <lineage>
        <taxon>Eukaryota</taxon>
        <taxon>Fungi</taxon>
        <taxon>Dikarya</taxon>
        <taxon>Ascomycota</taxon>
        <taxon>Pezizomycotina</taxon>
        <taxon>Dothideomycetes</taxon>
        <taxon>Dothideomycetes incertae sedis</taxon>
        <taxon>Microthyriales</taxon>
        <taxon>Microthyriaceae</taxon>
        <taxon>Microthyrium</taxon>
    </lineage>
</organism>
<name>A0A6A6UB21_9PEZI</name>
<evidence type="ECO:0000256" key="2">
    <source>
        <dbReference type="SAM" id="Phobius"/>
    </source>
</evidence>
<dbReference type="PANTHER" id="PTHR37852">
    <property type="entry name" value="YALI0B21208P"/>
    <property type="match status" value="1"/>
</dbReference>
<reference evidence="3" key="1">
    <citation type="journal article" date="2020" name="Stud. Mycol.">
        <title>101 Dothideomycetes genomes: a test case for predicting lifestyles and emergence of pathogens.</title>
        <authorList>
            <person name="Haridas S."/>
            <person name="Albert R."/>
            <person name="Binder M."/>
            <person name="Bloem J."/>
            <person name="Labutti K."/>
            <person name="Salamov A."/>
            <person name="Andreopoulos B."/>
            <person name="Baker S."/>
            <person name="Barry K."/>
            <person name="Bills G."/>
            <person name="Bluhm B."/>
            <person name="Cannon C."/>
            <person name="Castanera R."/>
            <person name="Culley D."/>
            <person name="Daum C."/>
            <person name="Ezra D."/>
            <person name="Gonzalez J."/>
            <person name="Henrissat B."/>
            <person name="Kuo A."/>
            <person name="Liang C."/>
            <person name="Lipzen A."/>
            <person name="Lutzoni F."/>
            <person name="Magnuson J."/>
            <person name="Mondo S."/>
            <person name="Nolan M."/>
            <person name="Ohm R."/>
            <person name="Pangilinan J."/>
            <person name="Park H.-J."/>
            <person name="Ramirez L."/>
            <person name="Alfaro M."/>
            <person name="Sun H."/>
            <person name="Tritt A."/>
            <person name="Yoshinaga Y."/>
            <person name="Zwiers L.-H."/>
            <person name="Turgeon B."/>
            <person name="Goodwin S."/>
            <person name="Spatafora J."/>
            <person name="Crous P."/>
            <person name="Grigoriev I."/>
        </authorList>
    </citation>
    <scope>NUCLEOTIDE SEQUENCE</scope>
    <source>
        <strain evidence="3">CBS 115976</strain>
    </source>
</reference>
<feature type="transmembrane region" description="Helical" evidence="2">
    <location>
        <begin position="45"/>
        <end position="63"/>
    </location>
</feature>
<evidence type="ECO:0000313" key="3">
    <source>
        <dbReference type="EMBL" id="KAF2669150.1"/>
    </source>
</evidence>
<feature type="compositionally biased region" description="Pro residues" evidence="1">
    <location>
        <begin position="1"/>
        <end position="12"/>
    </location>
</feature>
<keyword evidence="2" id="KW-0472">Membrane</keyword>
<keyword evidence="2" id="KW-0812">Transmembrane</keyword>
<dbReference type="Proteomes" id="UP000799302">
    <property type="component" value="Unassembled WGS sequence"/>
</dbReference>
<accession>A0A6A6UB21</accession>
<feature type="compositionally biased region" description="Basic and acidic residues" evidence="1">
    <location>
        <begin position="20"/>
        <end position="35"/>
    </location>
</feature>
<dbReference type="AlphaFoldDB" id="A0A6A6UB21"/>
<protein>
    <recommendedName>
        <fullName evidence="5">Tim17-domain-containing protein</fullName>
    </recommendedName>
</protein>
<keyword evidence="4" id="KW-1185">Reference proteome</keyword>
<feature type="transmembrane region" description="Helical" evidence="2">
    <location>
        <begin position="109"/>
        <end position="126"/>
    </location>
</feature>
<gene>
    <name evidence="3" type="ORF">BT63DRAFT_251343</name>
</gene>
<evidence type="ECO:0000313" key="4">
    <source>
        <dbReference type="Proteomes" id="UP000799302"/>
    </source>
</evidence>
<feature type="transmembrane region" description="Helical" evidence="2">
    <location>
        <begin position="138"/>
        <end position="155"/>
    </location>
</feature>